<evidence type="ECO:0000256" key="4">
    <source>
        <dbReference type="ARBA" id="ARBA00022692"/>
    </source>
</evidence>
<feature type="transmembrane region" description="Helical" evidence="8">
    <location>
        <begin position="344"/>
        <end position="364"/>
    </location>
</feature>
<evidence type="ECO:0000313" key="9">
    <source>
        <dbReference type="EMBL" id="GAA4407479.1"/>
    </source>
</evidence>
<protein>
    <submittedName>
        <fullName evidence="9">Glycosyltransferase 87 family protein</fullName>
    </submittedName>
</protein>
<keyword evidence="5 8" id="KW-1133">Transmembrane helix</keyword>
<name>A0ABP8KHR1_9ACTN</name>
<evidence type="ECO:0000256" key="8">
    <source>
        <dbReference type="SAM" id="Phobius"/>
    </source>
</evidence>
<dbReference type="Proteomes" id="UP001500635">
    <property type="component" value="Unassembled WGS sequence"/>
</dbReference>
<organism evidence="9 10">
    <name type="scientific">Tsukamurella soli</name>
    <dbReference type="NCBI Taxonomy" id="644556"/>
    <lineage>
        <taxon>Bacteria</taxon>
        <taxon>Bacillati</taxon>
        <taxon>Actinomycetota</taxon>
        <taxon>Actinomycetes</taxon>
        <taxon>Mycobacteriales</taxon>
        <taxon>Tsukamurellaceae</taxon>
        <taxon>Tsukamurella</taxon>
    </lineage>
</organism>
<feature type="transmembrane region" description="Helical" evidence="8">
    <location>
        <begin position="152"/>
        <end position="170"/>
    </location>
</feature>
<feature type="transmembrane region" description="Helical" evidence="8">
    <location>
        <begin position="320"/>
        <end position="337"/>
    </location>
</feature>
<evidence type="ECO:0000256" key="2">
    <source>
        <dbReference type="ARBA" id="ARBA00022475"/>
    </source>
</evidence>
<feature type="transmembrane region" description="Helical" evidence="8">
    <location>
        <begin position="102"/>
        <end position="123"/>
    </location>
</feature>
<evidence type="ECO:0000256" key="7">
    <source>
        <dbReference type="ARBA" id="ARBA00024033"/>
    </source>
</evidence>
<evidence type="ECO:0000256" key="3">
    <source>
        <dbReference type="ARBA" id="ARBA00022679"/>
    </source>
</evidence>
<feature type="transmembrane region" description="Helical" evidence="8">
    <location>
        <begin position="208"/>
        <end position="228"/>
    </location>
</feature>
<feature type="transmembrane region" description="Helical" evidence="8">
    <location>
        <begin position="271"/>
        <end position="291"/>
    </location>
</feature>
<evidence type="ECO:0000256" key="6">
    <source>
        <dbReference type="ARBA" id="ARBA00023136"/>
    </source>
</evidence>
<evidence type="ECO:0000256" key="1">
    <source>
        <dbReference type="ARBA" id="ARBA00004651"/>
    </source>
</evidence>
<dbReference type="RefSeq" id="WP_345001782.1">
    <property type="nucleotide sequence ID" value="NZ_BAABFR010000181.1"/>
</dbReference>
<feature type="transmembrane region" description="Helical" evidence="8">
    <location>
        <begin position="129"/>
        <end position="145"/>
    </location>
</feature>
<keyword evidence="10" id="KW-1185">Reference proteome</keyword>
<gene>
    <name evidence="9" type="ORF">GCM10023147_51540</name>
</gene>
<dbReference type="Pfam" id="PF09594">
    <property type="entry name" value="GT87"/>
    <property type="match status" value="1"/>
</dbReference>
<feature type="transmembrane region" description="Helical" evidence="8">
    <location>
        <begin position="76"/>
        <end position="95"/>
    </location>
</feature>
<proteinExistence type="inferred from homology"/>
<feature type="transmembrane region" description="Helical" evidence="8">
    <location>
        <begin position="298"/>
        <end position="314"/>
    </location>
</feature>
<accession>A0ABP8KHR1</accession>
<sequence length="425" mass="46893">MAEAPIRQFPRHWAVLALFTAAAAVAVWQQIVRVPIDAPMWGLMHNQVDAQVYRLGGYIVTHRTQRLYDGALMNDILPFTYTPFAAVIFVPLSWMSPDVMRWVWTVAVVAALLACVLIAFRLMGFRRDWRVWWAAVCIVLVASCLEPVRTTLWYGQINIFLMLLLLWDLGRPPGARWKGFSVGITAGIKLTPIFFLAYLLVTRQWRAARNAVVALVVTIAVGFAAIPADSWQYWSGTFIDANRVGQPDAVSNQSINGLIGYLSGARTPSTGVWLAVAVPAALVGLAVAALAYHRGKTLLSICLAGLTMTAVSPFSWGHHWVWIVPLLVLLLAPALTTSRPLLRAAYLIPPLALVAATFIWISYFPGAVPDGVPWVHEVFAIGIFLRPEPPGLLRVLYSGVYVWIFAVTTVLSALWLALSDDRRVG</sequence>
<comment type="subcellular location">
    <subcellularLocation>
        <location evidence="1">Cell membrane</location>
        <topology evidence="1">Multi-pass membrane protein</topology>
    </subcellularLocation>
</comment>
<dbReference type="EMBL" id="BAABFR010000181">
    <property type="protein sequence ID" value="GAA4407479.1"/>
    <property type="molecule type" value="Genomic_DNA"/>
</dbReference>
<dbReference type="InterPro" id="IPR018584">
    <property type="entry name" value="GT87"/>
</dbReference>
<comment type="caution">
    <text evidence="9">The sequence shown here is derived from an EMBL/GenBank/DDBJ whole genome shotgun (WGS) entry which is preliminary data.</text>
</comment>
<feature type="transmembrane region" description="Helical" evidence="8">
    <location>
        <begin position="395"/>
        <end position="418"/>
    </location>
</feature>
<reference evidence="10" key="1">
    <citation type="journal article" date="2019" name="Int. J. Syst. Evol. Microbiol.">
        <title>The Global Catalogue of Microorganisms (GCM) 10K type strain sequencing project: providing services to taxonomists for standard genome sequencing and annotation.</title>
        <authorList>
            <consortium name="The Broad Institute Genomics Platform"/>
            <consortium name="The Broad Institute Genome Sequencing Center for Infectious Disease"/>
            <person name="Wu L."/>
            <person name="Ma J."/>
        </authorList>
    </citation>
    <scope>NUCLEOTIDE SEQUENCE [LARGE SCALE GENOMIC DNA]</scope>
    <source>
        <strain evidence="10">JCM 17688</strain>
    </source>
</reference>
<comment type="similarity">
    <text evidence="7">Belongs to the glycosyltransferase 87 family.</text>
</comment>
<feature type="transmembrane region" description="Helical" evidence="8">
    <location>
        <begin position="12"/>
        <end position="31"/>
    </location>
</feature>
<evidence type="ECO:0000313" key="10">
    <source>
        <dbReference type="Proteomes" id="UP001500635"/>
    </source>
</evidence>
<keyword evidence="4 8" id="KW-0812">Transmembrane</keyword>
<feature type="transmembrane region" description="Helical" evidence="8">
    <location>
        <begin position="182"/>
        <end position="201"/>
    </location>
</feature>
<keyword evidence="3" id="KW-0808">Transferase</keyword>
<keyword evidence="2" id="KW-1003">Cell membrane</keyword>
<evidence type="ECO:0000256" key="5">
    <source>
        <dbReference type="ARBA" id="ARBA00022989"/>
    </source>
</evidence>
<keyword evidence="6 8" id="KW-0472">Membrane</keyword>